<comment type="caution">
    <text evidence="5">The sequence shown here is derived from an EMBL/GenBank/DDBJ whole genome shotgun (WGS) entry which is preliminary data.</text>
</comment>
<proteinExistence type="predicted"/>
<keyword evidence="6" id="KW-1185">Reference proteome</keyword>
<dbReference type="InterPro" id="IPR058912">
    <property type="entry name" value="HTH_animal"/>
</dbReference>
<protein>
    <recommendedName>
        <fullName evidence="4">Helix-turn-helix domain-containing protein</fullName>
    </recommendedName>
</protein>
<dbReference type="CDD" id="cd00200">
    <property type="entry name" value="WD40"/>
    <property type="match status" value="1"/>
</dbReference>
<dbReference type="PRINTS" id="PR00320">
    <property type="entry name" value="GPROTEINBRPT"/>
</dbReference>
<feature type="repeat" description="WD" evidence="3">
    <location>
        <begin position="675"/>
        <end position="716"/>
    </location>
</feature>
<dbReference type="SUPFAM" id="SSF50978">
    <property type="entry name" value="WD40 repeat-like"/>
    <property type="match status" value="1"/>
</dbReference>
<gene>
    <name evidence="5" type="ORF">RIMI_LOCUS5031981</name>
</gene>
<feature type="domain" description="Helix-turn-helix" evidence="4">
    <location>
        <begin position="377"/>
        <end position="432"/>
    </location>
</feature>
<evidence type="ECO:0000256" key="3">
    <source>
        <dbReference type="PROSITE-ProRule" id="PRU00221"/>
    </source>
</evidence>
<evidence type="ECO:0000256" key="1">
    <source>
        <dbReference type="ARBA" id="ARBA00022574"/>
    </source>
</evidence>
<organism evidence="5 6">
    <name type="scientific">Ranitomeya imitator</name>
    <name type="common">mimic poison frog</name>
    <dbReference type="NCBI Taxonomy" id="111125"/>
    <lineage>
        <taxon>Eukaryota</taxon>
        <taxon>Metazoa</taxon>
        <taxon>Chordata</taxon>
        <taxon>Craniata</taxon>
        <taxon>Vertebrata</taxon>
        <taxon>Euteleostomi</taxon>
        <taxon>Amphibia</taxon>
        <taxon>Batrachia</taxon>
        <taxon>Anura</taxon>
        <taxon>Neobatrachia</taxon>
        <taxon>Hyloidea</taxon>
        <taxon>Dendrobatidae</taxon>
        <taxon>Dendrobatinae</taxon>
        <taxon>Ranitomeya</taxon>
    </lineage>
</organism>
<dbReference type="SMART" id="SM00320">
    <property type="entry name" value="WD40"/>
    <property type="match status" value="4"/>
</dbReference>
<sequence>MKMPPQSETMNIDIFLQLVERDLRKFKGNDVDTIYNLTGREREALEALKGNDQVVIKASDKGGNLVVMDHKVYQEMCYNILRDRSTYEILCSDPLGAYRSELKEILDEALINGLVSRSEFDFLLPKFPLQATFYTLPKIHKGVIPLKGWPIVSGVDSLTQNCGLYLEEILRPFVIAIPSYLRDTTDLLQKVEGLQLDSSALLGSIDVEALYSSIPHEEGLRGLNYYLQQRSVACREHNKFVVSLLKYILTHNVFKFDGKYYHQIRGTAMGCPCAPSYANLFLGWWEETVVFGEETKWWNEFVAMWLRFIDDVFVVWTGTIDQFNNFIMELNCNQISLRFTSEIHQEELAFLDVLIKKAPDGSLTTNIYRKPTSTNSLLNWNSHHPVPLKKGIPKGQFLRLRRNCSETRMFHSQAKDMFNRFREQNYPPHVLHTAYTNAANIDRQQLLHKKNDPIENEVIRIIGTFDCQHQKVREVLNRHWDILRMDPDLKDVLGPRPDITFRKGRSLKDSLVHSHYMKPKPAGTWLERRPCGFYRCGSCQFCRLMVPNKSFSSSSSGKVFFQRDFSNCKSTGVVYKVSCPCPLDYIGKTKREFRRRVGEHLGDIRHERDTPLARHMRLKHPQDTLNLKFTIVEVVKPNPRGGDLDRTILQRECEWIFRMDSISPKGLNEQQSYVISGHLGWVRCIAVEPGNQWFVTGSADRTIKIWDLASGKLKLSLTGHISTVRGVIVSARSPYLFSCGEDKQVKCWDLEYNKVIRHYHGHLSAVYGLDLHPTIDVLVTCSRDSTSRIWDIRTKAGVHTLVGHTNAVATVRCQSAEPQIITGSHDTTIRLWDMVGGKTRVTLTNHKKSVRSVVLHPRHQ</sequence>
<dbReference type="Gene3D" id="2.130.10.10">
    <property type="entry name" value="YVTN repeat-like/Quinoprotein amine dehydrogenase"/>
    <property type="match status" value="1"/>
</dbReference>
<evidence type="ECO:0000313" key="6">
    <source>
        <dbReference type="Proteomes" id="UP001176940"/>
    </source>
</evidence>
<feature type="repeat" description="WD" evidence="3">
    <location>
        <begin position="717"/>
        <end position="758"/>
    </location>
</feature>
<evidence type="ECO:0000256" key="2">
    <source>
        <dbReference type="ARBA" id="ARBA00022737"/>
    </source>
</evidence>
<dbReference type="InterPro" id="IPR001680">
    <property type="entry name" value="WD40_rpt"/>
</dbReference>
<feature type="repeat" description="WD" evidence="3">
    <location>
        <begin position="801"/>
        <end position="842"/>
    </location>
</feature>
<reference evidence="5" key="1">
    <citation type="submission" date="2023-07" db="EMBL/GenBank/DDBJ databases">
        <authorList>
            <person name="Stuckert A."/>
        </authorList>
    </citation>
    <scope>NUCLEOTIDE SEQUENCE</scope>
</reference>
<dbReference type="Proteomes" id="UP001176940">
    <property type="component" value="Unassembled WGS sequence"/>
</dbReference>
<dbReference type="PROSITE" id="PS50294">
    <property type="entry name" value="WD_REPEATS_REGION"/>
    <property type="match status" value="4"/>
</dbReference>
<keyword evidence="1 3" id="KW-0853">WD repeat</keyword>
<keyword evidence="2" id="KW-0677">Repeat</keyword>
<dbReference type="InterPro" id="IPR019775">
    <property type="entry name" value="WD40_repeat_CS"/>
</dbReference>
<dbReference type="PROSITE" id="PS00678">
    <property type="entry name" value="WD_REPEATS_1"/>
    <property type="match status" value="2"/>
</dbReference>
<dbReference type="InterPro" id="IPR020472">
    <property type="entry name" value="WD40_PAC1"/>
</dbReference>
<dbReference type="Pfam" id="PF26215">
    <property type="entry name" value="HTH_animal"/>
    <property type="match status" value="1"/>
</dbReference>
<dbReference type="InterPro" id="IPR036322">
    <property type="entry name" value="WD40_repeat_dom_sf"/>
</dbReference>
<dbReference type="Pfam" id="PF00400">
    <property type="entry name" value="WD40"/>
    <property type="match status" value="4"/>
</dbReference>
<feature type="repeat" description="WD" evidence="3">
    <location>
        <begin position="759"/>
        <end position="800"/>
    </location>
</feature>
<dbReference type="InterPro" id="IPR015943">
    <property type="entry name" value="WD40/YVTN_repeat-like_dom_sf"/>
</dbReference>
<dbReference type="EMBL" id="CAUEEQ010008407">
    <property type="protein sequence ID" value="CAJ0932307.1"/>
    <property type="molecule type" value="Genomic_DNA"/>
</dbReference>
<dbReference type="PROSITE" id="PS50082">
    <property type="entry name" value="WD_REPEATS_2"/>
    <property type="match status" value="4"/>
</dbReference>
<dbReference type="PANTHER" id="PTHR21301">
    <property type="entry name" value="REVERSE TRANSCRIPTASE"/>
    <property type="match status" value="1"/>
</dbReference>
<name>A0ABN9L3I2_9NEOB</name>
<accession>A0ABN9L3I2</accession>
<dbReference type="PANTHER" id="PTHR21301:SF13">
    <property type="match status" value="1"/>
</dbReference>
<evidence type="ECO:0000259" key="4">
    <source>
        <dbReference type="Pfam" id="PF26215"/>
    </source>
</evidence>
<evidence type="ECO:0000313" key="5">
    <source>
        <dbReference type="EMBL" id="CAJ0932307.1"/>
    </source>
</evidence>